<organism evidence="1 2">
    <name type="scientific">Trichonephila clavata</name>
    <name type="common">Joro spider</name>
    <name type="synonym">Nephila clavata</name>
    <dbReference type="NCBI Taxonomy" id="2740835"/>
    <lineage>
        <taxon>Eukaryota</taxon>
        <taxon>Metazoa</taxon>
        <taxon>Ecdysozoa</taxon>
        <taxon>Arthropoda</taxon>
        <taxon>Chelicerata</taxon>
        <taxon>Arachnida</taxon>
        <taxon>Araneae</taxon>
        <taxon>Araneomorphae</taxon>
        <taxon>Entelegynae</taxon>
        <taxon>Araneoidea</taxon>
        <taxon>Nephilidae</taxon>
        <taxon>Trichonephila</taxon>
    </lineage>
</organism>
<gene>
    <name evidence="1" type="ORF">TNCT_675771</name>
</gene>
<evidence type="ECO:0000313" key="2">
    <source>
        <dbReference type="Proteomes" id="UP000887116"/>
    </source>
</evidence>
<keyword evidence="2" id="KW-1185">Reference proteome</keyword>
<comment type="caution">
    <text evidence="1">The sequence shown here is derived from an EMBL/GenBank/DDBJ whole genome shotgun (WGS) entry which is preliminary data.</text>
</comment>
<sequence>MQLWVMADLNVDYRIVLRLGDRDSLAVNFSFALLIFSEISGTNSCSRKDSTLDCSGDIPESTNAVG</sequence>
<proteinExistence type="predicted"/>
<dbReference type="Proteomes" id="UP000887116">
    <property type="component" value="Unassembled WGS sequence"/>
</dbReference>
<reference evidence="1" key="1">
    <citation type="submission" date="2020-07" db="EMBL/GenBank/DDBJ databases">
        <title>Multicomponent nature underlies the extraordinary mechanical properties of spider dragline silk.</title>
        <authorList>
            <person name="Kono N."/>
            <person name="Nakamura H."/>
            <person name="Mori M."/>
            <person name="Yoshida Y."/>
            <person name="Ohtoshi R."/>
            <person name="Malay A.D."/>
            <person name="Moran D.A.P."/>
            <person name="Tomita M."/>
            <person name="Numata K."/>
            <person name="Arakawa K."/>
        </authorList>
    </citation>
    <scope>NUCLEOTIDE SEQUENCE</scope>
</reference>
<name>A0A8X6GSH7_TRICU</name>
<evidence type="ECO:0000313" key="1">
    <source>
        <dbReference type="EMBL" id="GFQ88738.1"/>
    </source>
</evidence>
<accession>A0A8X6GSH7</accession>
<dbReference type="EMBL" id="BMAO01013412">
    <property type="protein sequence ID" value="GFQ88738.1"/>
    <property type="molecule type" value="Genomic_DNA"/>
</dbReference>
<dbReference type="AlphaFoldDB" id="A0A8X6GSH7"/>
<protein>
    <submittedName>
        <fullName evidence="1">Uncharacterized protein</fullName>
    </submittedName>
</protein>